<keyword evidence="3" id="KW-1185">Reference proteome</keyword>
<dbReference type="OrthoDB" id="2857942at2759"/>
<proteinExistence type="predicted"/>
<gene>
    <name evidence="2" type="ORF">CVT24_001633</name>
</gene>
<comment type="caution">
    <text evidence="2">The sequence shown here is derived from an EMBL/GenBank/DDBJ whole genome shotgun (WGS) entry which is preliminary data.</text>
</comment>
<dbReference type="Proteomes" id="UP000284842">
    <property type="component" value="Unassembled WGS sequence"/>
</dbReference>
<evidence type="ECO:0000256" key="1">
    <source>
        <dbReference type="SAM" id="SignalP"/>
    </source>
</evidence>
<name>A0A409W3J8_9AGAR</name>
<feature type="chain" id="PRO_5019147074" evidence="1">
    <location>
        <begin position="21"/>
        <end position="174"/>
    </location>
</feature>
<keyword evidence="1" id="KW-0732">Signal</keyword>
<dbReference type="AlphaFoldDB" id="A0A409W3J8"/>
<evidence type="ECO:0000313" key="2">
    <source>
        <dbReference type="EMBL" id="PPQ73055.1"/>
    </source>
</evidence>
<accession>A0A409W3J8</accession>
<dbReference type="EMBL" id="NHTK01005838">
    <property type="protein sequence ID" value="PPQ73055.1"/>
    <property type="molecule type" value="Genomic_DNA"/>
</dbReference>
<protein>
    <submittedName>
        <fullName evidence="2">Uncharacterized protein</fullName>
    </submittedName>
</protein>
<dbReference type="InParanoid" id="A0A409W3J8"/>
<evidence type="ECO:0000313" key="3">
    <source>
        <dbReference type="Proteomes" id="UP000284842"/>
    </source>
</evidence>
<reference evidence="2 3" key="1">
    <citation type="journal article" date="2018" name="Evol. Lett.">
        <title>Horizontal gene cluster transfer increased hallucinogenic mushroom diversity.</title>
        <authorList>
            <person name="Reynolds H.T."/>
            <person name="Vijayakumar V."/>
            <person name="Gluck-Thaler E."/>
            <person name="Korotkin H.B."/>
            <person name="Matheny P.B."/>
            <person name="Slot J.C."/>
        </authorList>
    </citation>
    <scope>NUCLEOTIDE SEQUENCE [LARGE SCALE GENOMIC DNA]</scope>
    <source>
        <strain evidence="2 3">2629</strain>
    </source>
</reference>
<feature type="signal peptide" evidence="1">
    <location>
        <begin position="1"/>
        <end position="20"/>
    </location>
</feature>
<organism evidence="2 3">
    <name type="scientific">Panaeolus cyanescens</name>
    <dbReference type="NCBI Taxonomy" id="181874"/>
    <lineage>
        <taxon>Eukaryota</taxon>
        <taxon>Fungi</taxon>
        <taxon>Dikarya</taxon>
        <taxon>Basidiomycota</taxon>
        <taxon>Agaricomycotina</taxon>
        <taxon>Agaricomycetes</taxon>
        <taxon>Agaricomycetidae</taxon>
        <taxon>Agaricales</taxon>
        <taxon>Agaricineae</taxon>
        <taxon>Galeropsidaceae</taxon>
        <taxon>Panaeolus</taxon>
    </lineage>
</organism>
<sequence length="174" mass="17907">MVKFIQLVAFVAAVALPAAAVDICFYSNALGCSGPSGCCTNLAVNNCCGPADTALGFSLQYSDLPNLTTGQAWTSDRCSPANTGIRTFQNGPGNKCWNGGGLRAASAAWSFGTGGKLAPSGDASAACRSFDSFKYPDADGVEQTIHIGDGQSFKQLQALYDAGDFEALAALKDN</sequence>